<keyword evidence="2" id="KW-1185">Reference proteome</keyword>
<evidence type="ECO:0008006" key="3">
    <source>
        <dbReference type="Google" id="ProtNLM"/>
    </source>
</evidence>
<proteinExistence type="predicted"/>
<protein>
    <recommendedName>
        <fullName evidence="3">Peptidyl-prolyl cis-trans isomerase</fullName>
    </recommendedName>
</protein>
<reference evidence="2" key="1">
    <citation type="submission" date="2017-01" db="EMBL/GenBank/DDBJ databases">
        <authorList>
            <person name="Varghese N."/>
            <person name="Submissions S."/>
        </authorList>
    </citation>
    <scope>NUCLEOTIDE SEQUENCE [LARGE SCALE GENOMIC DNA]</scope>
    <source>
        <strain evidence="2">MNA4</strain>
    </source>
</reference>
<accession>A0A1U7PHJ5</accession>
<dbReference type="RefSeq" id="WP_076756624.1">
    <property type="nucleotide sequence ID" value="NZ_FTPL01000001.1"/>
</dbReference>
<dbReference type="AlphaFoldDB" id="A0A1U7PHJ5"/>
<evidence type="ECO:0000313" key="2">
    <source>
        <dbReference type="Proteomes" id="UP000187550"/>
    </source>
</evidence>
<evidence type="ECO:0000313" key="1">
    <source>
        <dbReference type="EMBL" id="SIT68119.1"/>
    </source>
</evidence>
<sequence>MIIPIKGNVDYTITLDPGTWIFDDRKIDLTTYFTEGREEKDELGDYVKATSKHWSREIMEGATYPPTLKTERKFKKTELLNGTFGIVLDPFLKNAGIREDAKEVVFGTAGGEEHRFPVEEAGSLIFQFSVTGQPLKEDGPAWLLFPDGSNLDNPIKAVQSITIV</sequence>
<name>A0A1U7PHJ5_9BACI</name>
<gene>
    <name evidence="1" type="ORF">SAMN05428946_0323</name>
</gene>
<dbReference type="Proteomes" id="UP000187550">
    <property type="component" value="Unassembled WGS sequence"/>
</dbReference>
<dbReference type="STRING" id="550447.SAMN05428946_0323"/>
<organism evidence="1 2">
    <name type="scientific">Edaphobacillus lindanitolerans</name>
    <dbReference type="NCBI Taxonomy" id="550447"/>
    <lineage>
        <taxon>Bacteria</taxon>
        <taxon>Bacillati</taxon>
        <taxon>Bacillota</taxon>
        <taxon>Bacilli</taxon>
        <taxon>Bacillales</taxon>
        <taxon>Bacillaceae</taxon>
        <taxon>Edaphobacillus</taxon>
    </lineage>
</organism>
<dbReference type="EMBL" id="FTPL01000001">
    <property type="protein sequence ID" value="SIT68119.1"/>
    <property type="molecule type" value="Genomic_DNA"/>
</dbReference>